<feature type="non-terminal residue" evidence="3">
    <location>
        <position position="139"/>
    </location>
</feature>
<keyword evidence="4" id="KW-1185">Reference proteome</keyword>
<dbReference type="EMBL" id="JH159161">
    <property type="protein sequence ID" value="EGZ08036.1"/>
    <property type="molecule type" value="Genomic_DNA"/>
</dbReference>
<gene>
    <name evidence="3" type="ORF">PHYSODRAFT_427116</name>
</gene>
<dbReference type="GeneID" id="20652264"/>
<name>G5A810_PHYSP</name>
<dbReference type="PANTHER" id="PTHR34409:SF1">
    <property type="entry name" value="MYB-LIKE DOMAIN-CONTAINING PROTEIN"/>
    <property type="match status" value="1"/>
</dbReference>
<evidence type="ECO:0000313" key="3">
    <source>
        <dbReference type="EMBL" id="EGZ08036.1"/>
    </source>
</evidence>
<organism evidence="3 4">
    <name type="scientific">Phytophthora sojae (strain P6497)</name>
    <name type="common">Soybean stem and root rot agent</name>
    <name type="synonym">Phytophthora megasperma f. sp. glycines</name>
    <dbReference type="NCBI Taxonomy" id="1094619"/>
    <lineage>
        <taxon>Eukaryota</taxon>
        <taxon>Sar</taxon>
        <taxon>Stramenopiles</taxon>
        <taxon>Oomycota</taxon>
        <taxon>Peronosporomycetes</taxon>
        <taxon>Peronosporales</taxon>
        <taxon>Peronosporaceae</taxon>
        <taxon>Phytophthora</taxon>
    </lineage>
</organism>
<dbReference type="OMA" id="QFNANIP"/>
<evidence type="ECO:0000256" key="1">
    <source>
        <dbReference type="SAM" id="MobiDB-lite"/>
    </source>
</evidence>
<feature type="domain" description="DUF6818" evidence="2">
    <location>
        <begin position="16"/>
        <end position="95"/>
    </location>
</feature>
<dbReference type="InterPro" id="IPR049203">
    <property type="entry name" value="DUF6818"/>
</dbReference>
<evidence type="ECO:0000259" key="2">
    <source>
        <dbReference type="Pfam" id="PF20681"/>
    </source>
</evidence>
<feature type="compositionally biased region" description="Acidic residues" evidence="1">
    <location>
        <begin position="86"/>
        <end position="97"/>
    </location>
</feature>
<reference evidence="3 4" key="1">
    <citation type="journal article" date="2006" name="Science">
        <title>Phytophthora genome sequences uncover evolutionary origins and mechanisms of pathogenesis.</title>
        <authorList>
            <person name="Tyler B.M."/>
            <person name="Tripathy S."/>
            <person name="Zhang X."/>
            <person name="Dehal P."/>
            <person name="Jiang R.H."/>
            <person name="Aerts A."/>
            <person name="Arredondo F.D."/>
            <person name="Baxter L."/>
            <person name="Bensasson D."/>
            <person name="Beynon J.L."/>
            <person name="Chapman J."/>
            <person name="Damasceno C.M."/>
            <person name="Dorrance A.E."/>
            <person name="Dou D."/>
            <person name="Dickerman A.W."/>
            <person name="Dubchak I.L."/>
            <person name="Garbelotto M."/>
            <person name="Gijzen M."/>
            <person name="Gordon S.G."/>
            <person name="Govers F."/>
            <person name="Grunwald N.J."/>
            <person name="Huang W."/>
            <person name="Ivors K.L."/>
            <person name="Jones R.W."/>
            <person name="Kamoun S."/>
            <person name="Krampis K."/>
            <person name="Lamour K.H."/>
            <person name="Lee M.K."/>
            <person name="McDonald W.H."/>
            <person name="Medina M."/>
            <person name="Meijer H.J."/>
            <person name="Nordberg E.K."/>
            <person name="Maclean D.J."/>
            <person name="Ospina-Giraldo M.D."/>
            <person name="Morris P.F."/>
            <person name="Phuntumart V."/>
            <person name="Putnam N.H."/>
            <person name="Rash S."/>
            <person name="Rose J.K."/>
            <person name="Sakihama Y."/>
            <person name="Salamov A.A."/>
            <person name="Savidor A."/>
            <person name="Scheuring C.F."/>
            <person name="Smith B.M."/>
            <person name="Sobral B.W."/>
            <person name="Terry A."/>
            <person name="Torto-Alalibo T.A."/>
            <person name="Win J."/>
            <person name="Xu Z."/>
            <person name="Zhang H."/>
            <person name="Grigoriev I.V."/>
            <person name="Rokhsar D.S."/>
            <person name="Boore J.L."/>
        </authorList>
    </citation>
    <scope>NUCLEOTIDE SEQUENCE [LARGE SCALE GENOMIC DNA]</scope>
    <source>
        <strain evidence="3 4">P6497</strain>
    </source>
</reference>
<feature type="region of interest" description="Disordered" evidence="1">
    <location>
        <begin position="83"/>
        <end position="139"/>
    </location>
</feature>
<feature type="compositionally biased region" description="Acidic residues" evidence="1">
    <location>
        <begin position="108"/>
        <end position="121"/>
    </location>
</feature>
<accession>G5A810</accession>
<dbReference type="Pfam" id="PF20681">
    <property type="entry name" value="DUF6818"/>
    <property type="match status" value="1"/>
</dbReference>
<dbReference type="PANTHER" id="PTHR34409">
    <property type="entry name" value="SET DOMAIN-CONTAINING PROTEIN"/>
    <property type="match status" value="1"/>
</dbReference>
<evidence type="ECO:0000313" key="4">
    <source>
        <dbReference type="Proteomes" id="UP000002640"/>
    </source>
</evidence>
<proteinExistence type="predicted"/>
<dbReference type="Proteomes" id="UP000002640">
    <property type="component" value="Unassembled WGS sequence"/>
</dbReference>
<dbReference type="InParanoid" id="G5A810"/>
<dbReference type="KEGG" id="psoj:PHYSODRAFT_427116"/>
<dbReference type="AlphaFoldDB" id="G5A810"/>
<sequence length="139" mass="15411">MNAVNRMLQLVSEYLPLGRDEWERLATAYNGSRGRGWAERDFESLRRNFKQLYCTRKPTGVSTMPPHIERAKKLKQAIDEKANVVEMDDEADADPDQDGTSNQPDFCFEYDPDESLSDQDGDGGVVRVGGHASGATAAG</sequence>
<protein>
    <recommendedName>
        <fullName evidence="2">DUF6818 domain-containing protein</fullName>
    </recommendedName>
</protein>
<dbReference type="RefSeq" id="XP_009536208.1">
    <property type="nucleotide sequence ID" value="XM_009537913.1"/>
</dbReference>